<dbReference type="InterPro" id="IPR058729">
    <property type="entry name" value="Beta-barrel_RND-rel"/>
</dbReference>
<feature type="domain" description="RND related barrel-sandwich hybrid" evidence="3">
    <location>
        <begin position="64"/>
        <end position="233"/>
    </location>
</feature>
<organism evidence="4 5">
    <name type="scientific">Anaerostipes hadrus</name>
    <dbReference type="NCBI Taxonomy" id="649756"/>
    <lineage>
        <taxon>Bacteria</taxon>
        <taxon>Bacillati</taxon>
        <taxon>Bacillota</taxon>
        <taxon>Clostridia</taxon>
        <taxon>Lachnospirales</taxon>
        <taxon>Lachnospiraceae</taxon>
        <taxon>Anaerostipes</taxon>
    </lineage>
</organism>
<name>A0A173SR35_ANAHA</name>
<evidence type="ECO:0000256" key="1">
    <source>
        <dbReference type="SAM" id="Phobius"/>
    </source>
</evidence>
<sequence length="459" mass="52883">MAAKRRRTTKIHWNIGMIIFVVILVYILINVILFLGKKKLTVYKVAEDKITNTLSFTGIAIRDEELLKASQSGYITYYVEEGKRIKKSGTVFTVDKDQKVQDAFVSQVQQLEKNKKVIDDEEIQHKITDYQSVYSDHKFSTVYDLKYDLKNAILNLSEDSMKTVIEAVKQKLGDTSFETQKSTSSGVTQFYSDDFDGKSAKDITSKDFDQSQYRVQRYNTSDKVKKGKVVARINKSEKWQIVIPLEADQYRMLKDKSEVSVRFLQDQTTATATVEVIKKGSSYFGYLKFNDYAVRYINERYLEIDVTLDSYKGLKIPNTSIVKKKFYQVPVKYLTKGDNSAKEQFTVRDTSNKGDVTVEQKSFTIYGRTKDYCYLDPEEVGENVVLQAMDSKDTFLIEKMKTLKGVYCTNQGYADFRPIDILIEKDDYSIIANDTNQGVSRYDFIVLDGTTIKENQIIY</sequence>
<dbReference type="Pfam" id="PF26018">
    <property type="entry name" value="BSH_RND_rel"/>
    <property type="match status" value="1"/>
</dbReference>
<evidence type="ECO:0000313" key="5">
    <source>
        <dbReference type="Proteomes" id="UP000095553"/>
    </source>
</evidence>
<evidence type="ECO:0000259" key="3">
    <source>
        <dbReference type="Pfam" id="PF26018"/>
    </source>
</evidence>
<feature type="domain" description="RND related beta-barrel" evidence="2">
    <location>
        <begin position="239"/>
        <end position="308"/>
    </location>
</feature>
<protein>
    <submittedName>
        <fullName evidence="4">HlyD family secretion protein</fullName>
    </submittedName>
</protein>
<dbReference type="InterPro" id="IPR058709">
    <property type="entry name" value="BSH_RND-rel"/>
</dbReference>
<dbReference type="Pfam" id="PF26011">
    <property type="entry name" value="Beta-barrel_RND_rel"/>
    <property type="match status" value="1"/>
</dbReference>
<keyword evidence="1" id="KW-0472">Membrane</keyword>
<reference evidence="4 5" key="1">
    <citation type="submission" date="2015-09" db="EMBL/GenBank/DDBJ databases">
        <authorList>
            <consortium name="Pathogen Informatics"/>
        </authorList>
    </citation>
    <scope>NUCLEOTIDE SEQUENCE [LARGE SCALE GENOMIC DNA]</scope>
    <source>
        <strain evidence="4 5">2789STDY5834959</strain>
    </source>
</reference>
<dbReference type="Proteomes" id="UP000095553">
    <property type="component" value="Unassembled WGS sequence"/>
</dbReference>
<dbReference type="RefSeq" id="WP_009265108.1">
    <property type="nucleotide sequence ID" value="NZ_CYXY01000007.1"/>
</dbReference>
<evidence type="ECO:0000313" key="4">
    <source>
        <dbReference type="EMBL" id="CUM92912.1"/>
    </source>
</evidence>
<evidence type="ECO:0000259" key="2">
    <source>
        <dbReference type="Pfam" id="PF26011"/>
    </source>
</evidence>
<proteinExistence type="predicted"/>
<gene>
    <name evidence="4" type="ORF">ERS852571_01446</name>
</gene>
<dbReference type="EMBL" id="CYXY01000007">
    <property type="protein sequence ID" value="CUM92912.1"/>
    <property type="molecule type" value="Genomic_DNA"/>
</dbReference>
<dbReference type="AlphaFoldDB" id="A0A173SR35"/>
<accession>A0A173SR35</accession>
<keyword evidence="1" id="KW-1133">Transmembrane helix</keyword>
<feature type="transmembrane region" description="Helical" evidence="1">
    <location>
        <begin position="12"/>
        <end position="35"/>
    </location>
</feature>
<keyword evidence="1" id="KW-0812">Transmembrane</keyword>